<dbReference type="Pfam" id="PF00150">
    <property type="entry name" value="Cellulase"/>
    <property type="match status" value="1"/>
</dbReference>
<evidence type="ECO:0000256" key="3">
    <source>
        <dbReference type="RuleBase" id="RU361153"/>
    </source>
</evidence>
<evidence type="ECO:0000313" key="5">
    <source>
        <dbReference type="EMBL" id="QEN08742.1"/>
    </source>
</evidence>
<dbReference type="PANTHER" id="PTHR12631:SF10">
    <property type="entry name" value="BETA-XYLOSIDASE-LIKE PROTEIN-RELATED"/>
    <property type="match status" value="1"/>
</dbReference>
<keyword evidence="2 3" id="KW-0326">Glycosidase</keyword>
<feature type="domain" description="Glycoside hydrolase family 5" evidence="4">
    <location>
        <begin position="66"/>
        <end position="315"/>
    </location>
</feature>
<dbReference type="GO" id="GO:0000272">
    <property type="term" value="P:polysaccharide catabolic process"/>
    <property type="evidence" value="ECO:0007669"/>
    <property type="project" value="InterPro"/>
</dbReference>
<dbReference type="OrthoDB" id="9776971at2"/>
<dbReference type="RefSeq" id="WP_149486823.1">
    <property type="nucleotide sequence ID" value="NZ_CP036150.1"/>
</dbReference>
<protein>
    <submittedName>
        <fullName evidence="5">Glycosyl hydrolase family protein</fullName>
    </submittedName>
</protein>
<sequence length="458" mass="51899">MIRTLALILIFAGGLAGCRSYRGNTLLHNPEGHESLQFGTCQPGAIWPQENNHFKSSPLANERYNWAAYLQSTDKQNLFDDMGIQWVRSDFSWKRIEPQQGEWNFEQYDWLIDGAVQRNHKVLALLVYDVPWIYEKEGTSRNITKDEREHYLNYVRTVARRYGEKIGGFEIWNEPNFPRFWRGSDEDFFALTREAIQVLKEEAPGVPVAVGALSYHPMMGGKSFLKKMMAAGALEGADALSLHPYSMSLEAAAHRVADAKALLRDEGYTHQIWITEMGFPTTGLYPHKVSIGNHFNKTVKALTLMTAAGANLITWYKVFDSYNPEDIRFIVPSERSFGLMSRKKEWKPGAYAFAMMTSVLNNKEYNPSRLVLEGLQKSLLQAFLYDDKNGETIIVVWSRNPGKNIDISVEGMNEFQIITEDSSYKGSPESVLVSSGAPLVIKGESNDKILITVRLDAE</sequence>
<organism evidence="5 6">
    <name type="scientific">Oceanispirochaeta crateris</name>
    <dbReference type="NCBI Taxonomy" id="2518645"/>
    <lineage>
        <taxon>Bacteria</taxon>
        <taxon>Pseudomonadati</taxon>
        <taxon>Spirochaetota</taxon>
        <taxon>Spirochaetia</taxon>
        <taxon>Spirochaetales</taxon>
        <taxon>Spirochaetaceae</taxon>
        <taxon>Oceanispirochaeta</taxon>
    </lineage>
</organism>
<dbReference type="InterPro" id="IPR051923">
    <property type="entry name" value="Glycosyl_Hydrolase_39"/>
</dbReference>
<dbReference type="AlphaFoldDB" id="A0A5C1QRN3"/>
<gene>
    <name evidence="5" type="ORF">EXM22_12365</name>
</gene>
<evidence type="ECO:0000313" key="6">
    <source>
        <dbReference type="Proteomes" id="UP000324209"/>
    </source>
</evidence>
<keyword evidence="6" id="KW-1185">Reference proteome</keyword>
<dbReference type="Proteomes" id="UP000324209">
    <property type="component" value="Chromosome"/>
</dbReference>
<dbReference type="PANTHER" id="PTHR12631">
    <property type="entry name" value="ALPHA-L-IDURONIDASE"/>
    <property type="match status" value="1"/>
</dbReference>
<dbReference type="InterPro" id="IPR001547">
    <property type="entry name" value="Glyco_hydro_5"/>
</dbReference>
<dbReference type="SUPFAM" id="SSF51445">
    <property type="entry name" value="(Trans)glycosidases"/>
    <property type="match status" value="1"/>
</dbReference>
<evidence type="ECO:0000259" key="4">
    <source>
        <dbReference type="Pfam" id="PF00150"/>
    </source>
</evidence>
<reference evidence="5 6" key="1">
    <citation type="submission" date="2019-02" db="EMBL/GenBank/DDBJ databases">
        <title>Complete Genome Sequence and Methylome Analysis of free living Spirochaetas.</title>
        <authorList>
            <person name="Fomenkov A."/>
            <person name="Dubinina G."/>
            <person name="Leshcheva N."/>
            <person name="Mikheeva N."/>
            <person name="Grabovich M."/>
            <person name="Vincze T."/>
            <person name="Roberts R.J."/>
        </authorList>
    </citation>
    <scope>NUCLEOTIDE SEQUENCE [LARGE SCALE GENOMIC DNA]</scope>
    <source>
        <strain evidence="5 6">K2</strain>
    </source>
</reference>
<name>A0A5C1QRN3_9SPIO</name>
<accession>A0A5C1QRN3</accession>
<proteinExistence type="inferred from homology"/>
<evidence type="ECO:0000256" key="2">
    <source>
        <dbReference type="ARBA" id="ARBA00023295"/>
    </source>
</evidence>
<dbReference type="InterPro" id="IPR017853">
    <property type="entry name" value="GH"/>
</dbReference>
<dbReference type="GO" id="GO:0004553">
    <property type="term" value="F:hydrolase activity, hydrolyzing O-glycosyl compounds"/>
    <property type="evidence" value="ECO:0007669"/>
    <property type="project" value="InterPro"/>
</dbReference>
<dbReference type="EMBL" id="CP036150">
    <property type="protein sequence ID" value="QEN08742.1"/>
    <property type="molecule type" value="Genomic_DNA"/>
</dbReference>
<dbReference type="KEGG" id="ock:EXM22_12365"/>
<dbReference type="PROSITE" id="PS51257">
    <property type="entry name" value="PROKAR_LIPOPROTEIN"/>
    <property type="match status" value="1"/>
</dbReference>
<dbReference type="Gene3D" id="3.20.20.80">
    <property type="entry name" value="Glycosidases"/>
    <property type="match status" value="1"/>
</dbReference>
<evidence type="ECO:0000256" key="1">
    <source>
        <dbReference type="ARBA" id="ARBA00022801"/>
    </source>
</evidence>
<comment type="similarity">
    <text evidence="3">Belongs to the glycosyl hydrolase 5 (cellulase A) family.</text>
</comment>
<keyword evidence="1 3" id="KW-0378">Hydrolase</keyword>